<dbReference type="EMBL" id="OJIN01000071">
    <property type="protein sequence ID" value="SPD72958.1"/>
    <property type="molecule type" value="Genomic_DNA"/>
</dbReference>
<organism evidence="1">
    <name type="scientific">uncultured Desulfobacterium sp</name>
    <dbReference type="NCBI Taxonomy" id="201089"/>
    <lineage>
        <taxon>Bacteria</taxon>
        <taxon>Pseudomonadati</taxon>
        <taxon>Thermodesulfobacteriota</taxon>
        <taxon>Desulfobacteria</taxon>
        <taxon>Desulfobacterales</taxon>
        <taxon>Desulfobacteriaceae</taxon>
        <taxon>Desulfobacterium</taxon>
        <taxon>environmental samples</taxon>
    </lineage>
</organism>
<protein>
    <submittedName>
        <fullName evidence="1">Uncharacterized protein</fullName>
    </submittedName>
</protein>
<dbReference type="AlphaFoldDB" id="A0A445MU18"/>
<proteinExistence type="predicted"/>
<evidence type="ECO:0000313" key="1">
    <source>
        <dbReference type="EMBL" id="SPD72958.1"/>
    </source>
</evidence>
<reference evidence="1" key="1">
    <citation type="submission" date="2018-01" db="EMBL/GenBank/DDBJ databases">
        <authorList>
            <person name="Regsiter A."/>
            <person name="William W."/>
        </authorList>
    </citation>
    <scope>NUCLEOTIDE SEQUENCE</scope>
    <source>
        <strain evidence="1">TRIP AH-1</strain>
    </source>
</reference>
<accession>A0A445MU18</accession>
<gene>
    <name evidence="1" type="ORF">PITCH_A1620002</name>
</gene>
<name>A0A445MU18_9BACT</name>
<sequence>MEINKKSERTIRGVLIPVNRRKNDDVIEVAIETIDGEIYLVSQNGKGEKFRGLTHHNVLATGSVSITKHGDFVIKVKKYTLLSADDDFEQYV</sequence>